<dbReference type="EMBL" id="JAIWYP010000010">
    <property type="protein sequence ID" value="KAH3750263.1"/>
    <property type="molecule type" value="Genomic_DNA"/>
</dbReference>
<gene>
    <name evidence="2" type="ORF">DPMN_184783</name>
</gene>
<keyword evidence="3" id="KW-1185">Reference proteome</keyword>
<reference evidence="2" key="2">
    <citation type="submission" date="2020-11" db="EMBL/GenBank/DDBJ databases">
        <authorList>
            <person name="McCartney M.A."/>
            <person name="Auch B."/>
            <person name="Kono T."/>
            <person name="Mallez S."/>
            <person name="Becker A."/>
            <person name="Gohl D.M."/>
            <person name="Silverstein K.A.T."/>
            <person name="Koren S."/>
            <person name="Bechman K.B."/>
            <person name="Herman A."/>
            <person name="Abrahante J.E."/>
            <person name="Garbe J."/>
        </authorList>
    </citation>
    <scope>NUCLEOTIDE SEQUENCE</scope>
    <source>
        <strain evidence="2">Duluth1</strain>
        <tissue evidence="2">Whole animal</tissue>
    </source>
</reference>
<sequence length="117" mass="12662">MTPISLGPTKPKIVPPGKLPPQRFLAGRRTAPSLFFNGRRTAPFTVFSGRRTALLLKNRGRRNPEKCPLNKEIARRPPAPLPAFAQMPGMAPAPLSIPGMPPINLPPFTTAMQSSEG</sequence>
<dbReference type="Proteomes" id="UP000828390">
    <property type="component" value="Unassembled WGS sequence"/>
</dbReference>
<name>A0A9D4I7Q7_DREPO</name>
<accession>A0A9D4I7Q7</accession>
<feature type="region of interest" description="Disordered" evidence="1">
    <location>
        <begin position="1"/>
        <end position="24"/>
    </location>
</feature>
<feature type="region of interest" description="Disordered" evidence="1">
    <location>
        <begin position="60"/>
        <end position="83"/>
    </location>
</feature>
<comment type="caution">
    <text evidence="2">The sequence shown here is derived from an EMBL/GenBank/DDBJ whole genome shotgun (WGS) entry which is preliminary data.</text>
</comment>
<dbReference type="AlphaFoldDB" id="A0A9D4I7Q7"/>
<protein>
    <submittedName>
        <fullName evidence="2">Uncharacterized protein</fullName>
    </submittedName>
</protein>
<proteinExistence type="predicted"/>
<evidence type="ECO:0000256" key="1">
    <source>
        <dbReference type="SAM" id="MobiDB-lite"/>
    </source>
</evidence>
<feature type="compositionally biased region" description="Basic and acidic residues" evidence="1">
    <location>
        <begin position="62"/>
        <end position="75"/>
    </location>
</feature>
<reference evidence="2" key="1">
    <citation type="journal article" date="2019" name="bioRxiv">
        <title>The Genome of the Zebra Mussel, Dreissena polymorpha: A Resource for Invasive Species Research.</title>
        <authorList>
            <person name="McCartney M.A."/>
            <person name="Auch B."/>
            <person name="Kono T."/>
            <person name="Mallez S."/>
            <person name="Zhang Y."/>
            <person name="Obille A."/>
            <person name="Becker A."/>
            <person name="Abrahante J.E."/>
            <person name="Garbe J."/>
            <person name="Badalamenti J.P."/>
            <person name="Herman A."/>
            <person name="Mangelson H."/>
            <person name="Liachko I."/>
            <person name="Sullivan S."/>
            <person name="Sone E.D."/>
            <person name="Koren S."/>
            <person name="Silverstein K.A.T."/>
            <person name="Beckman K.B."/>
            <person name="Gohl D.M."/>
        </authorList>
    </citation>
    <scope>NUCLEOTIDE SEQUENCE</scope>
    <source>
        <strain evidence="2">Duluth1</strain>
        <tissue evidence="2">Whole animal</tissue>
    </source>
</reference>
<evidence type="ECO:0000313" key="3">
    <source>
        <dbReference type="Proteomes" id="UP000828390"/>
    </source>
</evidence>
<organism evidence="2 3">
    <name type="scientific">Dreissena polymorpha</name>
    <name type="common">Zebra mussel</name>
    <name type="synonym">Mytilus polymorpha</name>
    <dbReference type="NCBI Taxonomy" id="45954"/>
    <lineage>
        <taxon>Eukaryota</taxon>
        <taxon>Metazoa</taxon>
        <taxon>Spiralia</taxon>
        <taxon>Lophotrochozoa</taxon>
        <taxon>Mollusca</taxon>
        <taxon>Bivalvia</taxon>
        <taxon>Autobranchia</taxon>
        <taxon>Heteroconchia</taxon>
        <taxon>Euheterodonta</taxon>
        <taxon>Imparidentia</taxon>
        <taxon>Neoheterodontei</taxon>
        <taxon>Myida</taxon>
        <taxon>Dreissenoidea</taxon>
        <taxon>Dreissenidae</taxon>
        <taxon>Dreissena</taxon>
    </lineage>
</organism>
<evidence type="ECO:0000313" key="2">
    <source>
        <dbReference type="EMBL" id="KAH3750263.1"/>
    </source>
</evidence>